<evidence type="ECO:0000313" key="1">
    <source>
        <dbReference type="EMBL" id="KAH7858948.1"/>
    </source>
</evidence>
<dbReference type="EMBL" id="CM037153">
    <property type="protein sequence ID" value="KAH7858948.1"/>
    <property type="molecule type" value="Genomic_DNA"/>
</dbReference>
<dbReference type="Proteomes" id="UP000828048">
    <property type="component" value="Chromosome 3"/>
</dbReference>
<comment type="caution">
    <text evidence="1">The sequence shown here is derived from an EMBL/GenBank/DDBJ whole genome shotgun (WGS) entry which is preliminary data.</text>
</comment>
<proteinExistence type="predicted"/>
<organism evidence="1 2">
    <name type="scientific">Vaccinium darrowii</name>
    <dbReference type="NCBI Taxonomy" id="229202"/>
    <lineage>
        <taxon>Eukaryota</taxon>
        <taxon>Viridiplantae</taxon>
        <taxon>Streptophyta</taxon>
        <taxon>Embryophyta</taxon>
        <taxon>Tracheophyta</taxon>
        <taxon>Spermatophyta</taxon>
        <taxon>Magnoliopsida</taxon>
        <taxon>eudicotyledons</taxon>
        <taxon>Gunneridae</taxon>
        <taxon>Pentapetalae</taxon>
        <taxon>asterids</taxon>
        <taxon>Ericales</taxon>
        <taxon>Ericaceae</taxon>
        <taxon>Vaccinioideae</taxon>
        <taxon>Vaccinieae</taxon>
        <taxon>Vaccinium</taxon>
    </lineage>
</organism>
<name>A0ACB7YZK1_9ERIC</name>
<sequence length="163" mass="17213">MAGVKLLVGLVVVIISVGIGGKWVVGAEVQHVVGGDSGWHPSSDLGTWSAGRIFRVGDKIWFTYPASQDTVVEVESMEEYLACDVSNPIKMYTGGLDILTLANDGVRYFVSGKFESCKSGLKLHVVVTPEAVADGPTTPSASAQLYGLSQVMFGGLLVCYLGL</sequence>
<reference evidence="1 2" key="1">
    <citation type="journal article" date="2021" name="Hortic Res">
        <title>High-quality reference genome and annotation aids understanding of berry development for evergreen blueberry (Vaccinium darrowii).</title>
        <authorList>
            <person name="Yu J."/>
            <person name="Hulse-Kemp A.M."/>
            <person name="Babiker E."/>
            <person name="Staton M."/>
        </authorList>
    </citation>
    <scope>NUCLEOTIDE SEQUENCE [LARGE SCALE GENOMIC DNA]</scope>
    <source>
        <strain evidence="2">cv. NJ 8807/NJ 8810</strain>
        <tissue evidence="1">Young leaf</tissue>
    </source>
</reference>
<protein>
    <submittedName>
        <fullName evidence="1">Uncharacterized protein</fullName>
    </submittedName>
</protein>
<evidence type="ECO:0000313" key="2">
    <source>
        <dbReference type="Proteomes" id="UP000828048"/>
    </source>
</evidence>
<keyword evidence="2" id="KW-1185">Reference proteome</keyword>
<accession>A0ACB7YZK1</accession>
<gene>
    <name evidence="1" type="ORF">Vadar_029703</name>
</gene>